<dbReference type="EMBL" id="JACBKZ010000014">
    <property type="protein sequence ID" value="KAF5934199.1"/>
    <property type="molecule type" value="Genomic_DNA"/>
</dbReference>
<reference evidence="3" key="1">
    <citation type="journal article" date="2020" name="Nat. Commun.">
        <title>Genome assembly of wild tea tree DASZ reveals pedigree and selection history of tea varieties.</title>
        <authorList>
            <person name="Zhang W."/>
            <person name="Zhang Y."/>
            <person name="Qiu H."/>
            <person name="Guo Y."/>
            <person name="Wan H."/>
            <person name="Zhang X."/>
            <person name="Scossa F."/>
            <person name="Alseekh S."/>
            <person name="Zhang Q."/>
            <person name="Wang P."/>
            <person name="Xu L."/>
            <person name="Schmidt M.H."/>
            <person name="Jia X."/>
            <person name="Li D."/>
            <person name="Zhu A."/>
            <person name="Guo F."/>
            <person name="Chen W."/>
            <person name="Ni D."/>
            <person name="Usadel B."/>
            <person name="Fernie A.R."/>
            <person name="Wen W."/>
        </authorList>
    </citation>
    <scope>NUCLEOTIDE SEQUENCE [LARGE SCALE GENOMIC DNA]</scope>
    <source>
        <strain evidence="3">cv. G240</strain>
    </source>
</reference>
<protein>
    <recommendedName>
        <fullName evidence="1">F-box associated beta-propeller type 1 domain-containing protein</fullName>
    </recommendedName>
</protein>
<reference evidence="2 3" key="2">
    <citation type="submission" date="2020-07" db="EMBL/GenBank/DDBJ databases">
        <title>Genome assembly of wild tea tree DASZ reveals pedigree and selection history of tea varieties.</title>
        <authorList>
            <person name="Zhang W."/>
        </authorList>
    </citation>
    <scope>NUCLEOTIDE SEQUENCE [LARGE SCALE GENOMIC DNA]</scope>
    <source>
        <strain evidence="3">cv. G240</strain>
        <tissue evidence="2">Leaf</tissue>
    </source>
</reference>
<comment type="caution">
    <text evidence="2">The sequence shown here is derived from an EMBL/GenBank/DDBJ whole genome shotgun (WGS) entry which is preliminary data.</text>
</comment>
<dbReference type="Proteomes" id="UP000593564">
    <property type="component" value="Unassembled WGS sequence"/>
</dbReference>
<organism evidence="2 3">
    <name type="scientific">Camellia sinensis</name>
    <name type="common">Tea plant</name>
    <name type="synonym">Thea sinensis</name>
    <dbReference type="NCBI Taxonomy" id="4442"/>
    <lineage>
        <taxon>Eukaryota</taxon>
        <taxon>Viridiplantae</taxon>
        <taxon>Streptophyta</taxon>
        <taxon>Embryophyta</taxon>
        <taxon>Tracheophyta</taxon>
        <taxon>Spermatophyta</taxon>
        <taxon>Magnoliopsida</taxon>
        <taxon>eudicotyledons</taxon>
        <taxon>Gunneridae</taxon>
        <taxon>Pentapetalae</taxon>
        <taxon>asterids</taxon>
        <taxon>Ericales</taxon>
        <taxon>Theaceae</taxon>
        <taxon>Camellia</taxon>
    </lineage>
</organism>
<evidence type="ECO:0000259" key="1">
    <source>
        <dbReference type="Pfam" id="PF07734"/>
    </source>
</evidence>
<keyword evidence="3" id="KW-1185">Reference proteome</keyword>
<proteinExistence type="predicted"/>
<dbReference type="Pfam" id="PF07734">
    <property type="entry name" value="FBA_1"/>
    <property type="match status" value="1"/>
</dbReference>
<evidence type="ECO:0000313" key="3">
    <source>
        <dbReference type="Proteomes" id="UP000593564"/>
    </source>
</evidence>
<evidence type="ECO:0000313" key="2">
    <source>
        <dbReference type="EMBL" id="KAF5934199.1"/>
    </source>
</evidence>
<accession>A0A7J7G0S0</accession>
<dbReference type="AlphaFoldDB" id="A0A7J7G0S0"/>
<dbReference type="InterPro" id="IPR006527">
    <property type="entry name" value="F-box-assoc_dom_typ1"/>
</dbReference>
<gene>
    <name evidence="2" type="ORF">HYC85_030370</name>
</gene>
<feature type="domain" description="F-box associated beta-propeller type 1" evidence="1">
    <location>
        <begin position="16"/>
        <end position="134"/>
    </location>
</feature>
<name>A0A7J7G0S0_CAMSI</name>
<sequence length="138" mass="15791">MSLSHETPSYDGLVIIGSFQSKTWTIVHFPYCVSSVKSGPVVNENLHWFASKESWGRFFAPHQIIYFNAWKNMFKKLPRPQPKDGDGDILLSLGILEGCLCMVRSCEHPTDHVDRVEVLVIKKYGIQESWTTMFILSN</sequence>